<accession>A0A087T5X0</accession>
<dbReference type="Proteomes" id="UP000054359">
    <property type="component" value="Unassembled WGS sequence"/>
</dbReference>
<sequence>SKRIISKSSNNVCGTMESILYSFQKYACNK</sequence>
<gene>
    <name evidence="1" type="ORF">X975_08380</name>
</gene>
<feature type="non-terminal residue" evidence="1">
    <location>
        <position position="30"/>
    </location>
</feature>
<dbReference type="EMBL" id="KK113579">
    <property type="protein sequence ID" value="KFM60509.1"/>
    <property type="molecule type" value="Genomic_DNA"/>
</dbReference>
<proteinExistence type="predicted"/>
<keyword evidence="2" id="KW-1185">Reference proteome</keyword>
<evidence type="ECO:0000313" key="1">
    <source>
        <dbReference type="EMBL" id="KFM60509.1"/>
    </source>
</evidence>
<reference evidence="1 2" key="1">
    <citation type="submission" date="2013-11" db="EMBL/GenBank/DDBJ databases">
        <title>Genome sequencing of Stegodyphus mimosarum.</title>
        <authorList>
            <person name="Bechsgaard J."/>
        </authorList>
    </citation>
    <scope>NUCLEOTIDE SEQUENCE [LARGE SCALE GENOMIC DNA]</scope>
</reference>
<feature type="non-terminal residue" evidence="1">
    <location>
        <position position="1"/>
    </location>
</feature>
<protein>
    <submittedName>
        <fullName evidence="1">Uncharacterized protein</fullName>
    </submittedName>
</protein>
<organism evidence="1 2">
    <name type="scientific">Stegodyphus mimosarum</name>
    <name type="common">African social velvet spider</name>
    <dbReference type="NCBI Taxonomy" id="407821"/>
    <lineage>
        <taxon>Eukaryota</taxon>
        <taxon>Metazoa</taxon>
        <taxon>Ecdysozoa</taxon>
        <taxon>Arthropoda</taxon>
        <taxon>Chelicerata</taxon>
        <taxon>Arachnida</taxon>
        <taxon>Araneae</taxon>
        <taxon>Araneomorphae</taxon>
        <taxon>Entelegynae</taxon>
        <taxon>Eresoidea</taxon>
        <taxon>Eresidae</taxon>
        <taxon>Stegodyphus</taxon>
    </lineage>
</organism>
<evidence type="ECO:0000313" key="2">
    <source>
        <dbReference type="Proteomes" id="UP000054359"/>
    </source>
</evidence>
<dbReference type="AlphaFoldDB" id="A0A087T5X0"/>
<name>A0A087T5X0_STEMI</name>